<comment type="similarity">
    <text evidence="1">Belongs to the N-acetylmuramoyl-L-alanine amidase 2 family.</text>
</comment>
<name>A0AAP6XME5_9CORY</name>
<dbReference type="PANTHER" id="PTHR11022:SF41">
    <property type="entry name" value="PEPTIDOGLYCAN-RECOGNITION PROTEIN LC-RELATED"/>
    <property type="match status" value="1"/>
</dbReference>
<dbReference type="InterPro" id="IPR036505">
    <property type="entry name" value="Amidase/PGRP_sf"/>
</dbReference>
<dbReference type="InterPro" id="IPR002502">
    <property type="entry name" value="Amidase_domain"/>
</dbReference>
<dbReference type="Proteomes" id="UP000591626">
    <property type="component" value="Unassembled WGS sequence"/>
</dbReference>
<keyword evidence="3" id="KW-0812">Transmembrane</keyword>
<dbReference type="SMART" id="SM00701">
    <property type="entry name" value="PGRP"/>
    <property type="match status" value="1"/>
</dbReference>
<keyword evidence="3" id="KW-0472">Membrane</keyword>
<proteinExistence type="inferred from homology"/>
<reference evidence="5 6" key="1">
    <citation type="submission" date="2020-03" db="EMBL/GenBank/DDBJ databases">
        <title>Draft genome sequences of bacterial isolates from the female urobiome.</title>
        <authorList>
            <person name="Miller-Ensminger T."/>
            <person name="Wolfe A.J."/>
            <person name="Putonti C."/>
        </authorList>
    </citation>
    <scope>NUCLEOTIDE SEQUENCE [LARGE SCALE GENOMIC DNA]</scope>
    <source>
        <strain evidence="5 6">UMB8490</strain>
    </source>
</reference>
<accession>A0AAP6XME5</accession>
<evidence type="ECO:0000256" key="3">
    <source>
        <dbReference type="SAM" id="Phobius"/>
    </source>
</evidence>
<dbReference type="InterPro" id="IPR006619">
    <property type="entry name" value="PGRP_domain_met/bac"/>
</dbReference>
<evidence type="ECO:0000259" key="4">
    <source>
        <dbReference type="SMART" id="SM00701"/>
    </source>
</evidence>
<dbReference type="GO" id="GO:0009253">
    <property type="term" value="P:peptidoglycan catabolic process"/>
    <property type="evidence" value="ECO:0007669"/>
    <property type="project" value="InterPro"/>
</dbReference>
<dbReference type="GO" id="GO:0008745">
    <property type="term" value="F:N-acetylmuramoyl-L-alanine amidase activity"/>
    <property type="evidence" value="ECO:0007669"/>
    <property type="project" value="InterPro"/>
</dbReference>
<feature type="transmembrane region" description="Helical" evidence="3">
    <location>
        <begin position="30"/>
        <end position="51"/>
    </location>
</feature>
<gene>
    <name evidence="5" type="ORF">HC138_06365</name>
</gene>
<feature type="domain" description="Peptidoglycan recognition protein family" evidence="4">
    <location>
        <begin position="223"/>
        <end position="368"/>
    </location>
</feature>
<dbReference type="GO" id="GO:0008270">
    <property type="term" value="F:zinc ion binding"/>
    <property type="evidence" value="ECO:0007669"/>
    <property type="project" value="InterPro"/>
</dbReference>
<feature type="compositionally biased region" description="Polar residues" evidence="2">
    <location>
        <begin position="431"/>
        <end position="443"/>
    </location>
</feature>
<dbReference type="AlphaFoldDB" id="A0AAP6XME5"/>
<organism evidence="5 6">
    <name type="scientific">Corynebacterium coyleae</name>
    <dbReference type="NCBI Taxonomy" id="53374"/>
    <lineage>
        <taxon>Bacteria</taxon>
        <taxon>Bacillati</taxon>
        <taxon>Actinomycetota</taxon>
        <taxon>Actinomycetes</taxon>
        <taxon>Mycobacteriales</taxon>
        <taxon>Corynebacteriaceae</taxon>
        <taxon>Corynebacterium</taxon>
    </lineage>
</organism>
<evidence type="ECO:0000313" key="5">
    <source>
        <dbReference type="EMBL" id="NJJ03973.1"/>
    </source>
</evidence>
<keyword evidence="3" id="KW-1133">Transmembrane helix</keyword>
<dbReference type="CDD" id="cd06583">
    <property type="entry name" value="PGRP"/>
    <property type="match status" value="1"/>
</dbReference>
<protein>
    <recommendedName>
        <fullName evidence="4">Peptidoglycan recognition protein family domain-containing protein</fullName>
    </recommendedName>
</protein>
<feature type="region of interest" description="Disordered" evidence="2">
    <location>
        <begin position="424"/>
        <end position="457"/>
    </location>
</feature>
<evidence type="ECO:0000313" key="6">
    <source>
        <dbReference type="Proteomes" id="UP000591626"/>
    </source>
</evidence>
<dbReference type="Pfam" id="PF01510">
    <property type="entry name" value="Amidase_2"/>
    <property type="match status" value="1"/>
</dbReference>
<sequence>MATIFTRSVRSFTVQQRRSLQGGAVRPRRAVVLPVVVSVLLVVALVATQVFSGNRILHVQSLGAGAPEVYTASESFASGANITVDDAAIRTQGGEEGEVRRVVKEFTNDREFSLVGLTWTGDRDIAAFVRSQQADGTWSEWFEMDPIDPPKGSDKFGTEPIFVGKTKRVQVSTGGVDLLDGGRTDSGAPTTAKDLQAVFLDGGEGQTQGGINPVADSYTWGMPKVITRAQWGAGSSQAPYYSEPTTAATVHHTAGSNNYTEAQAPGIVRGIWNYHARTLGWGDIGYHALVDKYGNIYEGRAGGMDRGPQGAHVGGFNQNTWGVSMLGDYQSAQPTTAALRAMGEIIGWKAAVADFNPMGYSYHQAEFSFKGSKYSAGQGASFSNINAHRDFHYSTCPGDNLYSKLPMIRATAAAKYRTLKAGNRAGLGNRGTESTAVTTTAQSPALPGDTGNQGNTGNNATGVLTGLASGDPIAIATAAGTVIGAILLFLAARDMLPGVSERQGVEVFQGLNLAQVSELAQKIGPAVGPALNAFGATEAAAVWTALEPTLGKLIAGVGGPTGPAITFYSNGIAARNDQGEIISLVGKIAETWLQQGLDAGPLGMPITREYYPTTDVVRVDFEGGSITYNPVTNAVDISTR</sequence>
<comment type="caution">
    <text evidence="5">The sequence shown here is derived from an EMBL/GenBank/DDBJ whole genome shotgun (WGS) entry which is preliminary data.</text>
</comment>
<dbReference type="PANTHER" id="PTHR11022">
    <property type="entry name" value="PEPTIDOGLYCAN RECOGNITION PROTEIN"/>
    <property type="match status" value="1"/>
</dbReference>
<dbReference type="Gene3D" id="3.40.80.10">
    <property type="entry name" value="Peptidoglycan recognition protein-like"/>
    <property type="match status" value="1"/>
</dbReference>
<evidence type="ECO:0000256" key="2">
    <source>
        <dbReference type="SAM" id="MobiDB-lite"/>
    </source>
</evidence>
<evidence type="ECO:0000256" key="1">
    <source>
        <dbReference type="ARBA" id="ARBA00007553"/>
    </source>
</evidence>
<dbReference type="EMBL" id="JAAUVV010000010">
    <property type="protein sequence ID" value="NJJ03973.1"/>
    <property type="molecule type" value="Genomic_DNA"/>
</dbReference>
<dbReference type="SUPFAM" id="SSF55846">
    <property type="entry name" value="N-acetylmuramoyl-L-alanine amidase-like"/>
    <property type="match status" value="1"/>
</dbReference>
<dbReference type="InterPro" id="IPR015510">
    <property type="entry name" value="PGRP"/>
</dbReference>